<sequence>TVIELIRRVSGLGITIIIVEHVMKVVMSLCNRIIVLHHGEKIAEGSPEEISKDERVIGAYLGGKFSNASIR</sequence>
<dbReference type="InterPro" id="IPR032823">
    <property type="entry name" value="BCA_ABC_TP_C"/>
</dbReference>
<dbReference type="PANTHER" id="PTHR45772:SF9">
    <property type="entry name" value="CONSERVED COMPONENT OF ABC TRANSPORTER FOR NATURAL AMINO ACIDS"/>
    <property type="match status" value="1"/>
</dbReference>
<organism evidence="5">
    <name type="scientific">marine sediment metagenome</name>
    <dbReference type="NCBI Taxonomy" id="412755"/>
    <lineage>
        <taxon>unclassified sequences</taxon>
        <taxon>metagenomes</taxon>
        <taxon>ecological metagenomes</taxon>
    </lineage>
</organism>
<keyword evidence="1" id="KW-0813">Transport</keyword>
<reference evidence="5" key="1">
    <citation type="journal article" date="2014" name="Front. Microbiol.">
        <title>High frequency of phylogenetically diverse reductive dehalogenase-homologous genes in deep subseafloor sedimentary metagenomes.</title>
        <authorList>
            <person name="Kawai M."/>
            <person name="Futagami T."/>
            <person name="Toyoda A."/>
            <person name="Takaki Y."/>
            <person name="Nishi S."/>
            <person name="Hori S."/>
            <person name="Arai W."/>
            <person name="Tsubouchi T."/>
            <person name="Morono Y."/>
            <person name="Uchiyama I."/>
            <person name="Ito T."/>
            <person name="Fujiyama A."/>
            <person name="Inagaki F."/>
            <person name="Takami H."/>
        </authorList>
    </citation>
    <scope>NUCLEOTIDE SEQUENCE</scope>
    <source>
        <strain evidence="5">Expedition CK06-06</strain>
    </source>
</reference>
<evidence type="ECO:0000256" key="1">
    <source>
        <dbReference type="ARBA" id="ARBA00022448"/>
    </source>
</evidence>
<dbReference type="SUPFAM" id="SSF52540">
    <property type="entry name" value="P-loop containing nucleoside triphosphate hydrolases"/>
    <property type="match status" value="1"/>
</dbReference>
<feature type="domain" description="Branched-chain amino acid ATP-binding cassette transporter C-terminal" evidence="4">
    <location>
        <begin position="40"/>
        <end position="65"/>
    </location>
</feature>
<protein>
    <recommendedName>
        <fullName evidence="4">Branched-chain amino acid ATP-binding cassette transporter C-terminal domain-containing protein</fullName>
    </recommendedName>
</protein>
<dbReference type="GO" id="GO:0005524">
    <property type="term" value="F:ATP binding"/>
    <property type="evidence" value="ECO:0007669"/>
    <property type="project" value="UniProtKB-KW"/>
</dbReference>
<dbReference type="InterPro" id="IPR027417">
    <property type="entry name" value="P-loop_NTPase"/>
</dbReference>
<comment type="caution">
    <text evidence="5">The sequence shown here is derived from an EMBL/GenBank/DDBJ whole genome shotgun (WGS) entry which is preliminary data.</text>
</comment>
<dbReference type="AlphaFoldDB" id="X1H4A7"/>
<dbReference type="InterPro" id="IPR051120">
    <property type="entry name" value="ABC_AA/LPS_Transport"/>
</dbReference>
<evidence type="ECO:0000259" key="4">
    <source>
        <dbReference type="Pfam" id="PF12399"/>
    </source>
</evidence>
<name>X1H4A7_9ZZZZ</name>
<keyword evidence="2" id="KW-0547">Nucleotide-binding</keyword>
<feature type="non-terminal residue" evidence="5">
    <location>
        <position position="1"/>
    </location>
</feature>
<evidence type="ECO:0000256" key="3">
    <source>
        <dbReference type="ARBA" id="ARBA00022840"/>
    </source>
</evidence>
<evidence type="ECO:0000313" key="5">
    <source>
        <dbReference type="EMBL" id="GAH64252.1"/>
    </source>
</evidence>
<evidence type="ECO:0000256" key="2">
    <source>
        <dbReference type="ARBA" id="ARBA00022741"/>
    </source>
</evidence>
<keyword evidence="3" id="KW-0067">ATP-binding</keyword>
<dbReference type="EMBL" id="BARU01026565">
    <property type="protein sequence ID" value="GAH64252.1"/>
    <property type="molecule type" value="Genomic_DNA"/>
</dbReference>
<dbReference type="Gene3D" id="3.40.50.300">
    <property type="entry name" value="P-loop containing nucleotide triphosphate hydrolases"/>
    <property type="match status" value="1"/>
</dbReference>
<dbReference type="GO" id="GO:0005886">
    <property type="term" value="C:plasma membrane"/>
    <property type="evidence" value="ECO:0007669"/>
    <property type="project" value="TreeGrafter"/>
</dbReference>
<gene>
    <name evidence="5" type="ORF">S03H2_42656</name>
</gene>
<dbReference type="PANTHER" id="PTHR45772">
    <property type="entry name" value="CONSERVED COMPONENT OF ABC TRANSPORTER FOR NATURAL AMINO ACIDS-RELATED"/>
    <property type="match status" value="1"/>
</dbReference>
<dbReference type="Pfam" id="PF12399">
    <property type="entry name" value="BCA_ABC_TP_C"/>
    <property type="match status" value="1"/>
</dbReference>
<proteinExistence type="predicted"/>
<accession>X1H4A7</accession>